<evidence type="ECO:0000313" key="14">
    <source>
        <dbReference type="Proteomes" id="UP001459277"/>
    </source>
</evidence>
<sequence length="322" mass="34006">MAFQRHMNIFFFFLLFSCFLFSSQASKFYVGGRDGWVLHPSENYTNWAQKNRFQINDTLVFKYKKGSDSVLLVNKDDYYNCNTKNPIKKLEEGDSEYKLDKSGPSFFISGKEQNCEKGQKLIVTVLSVKHSNTSHQNPPPKTPTAPTQAPTPSSSHTPKVPPPLAPNSLAPSSSSPGPSIAASPISQGPVTTSPSFSPSSSSPVISPVISSAPSASPGPAPYSYGPAPEAPSPESNAPTEAPTYSPAYSSPPQPETTVPDSPSSSPSPSPSESHPQSLSPGPGTPNAPPPVQSSVWAVTPTYVSVLAGSVTILLSVSLGPVF</sequence>
<keyword evidence="7" id="KW-0325">Glycoprotein</keyword>
<keyword evidence="5" id="KW-0472">Membrane</keyword>
<dbReference type="GO" id="GO:0098552">
    <property type="term" value="C:side of membrane"/>
    <property type="evidence" value="ECO:0007669"/>
    <property type="project" value="UniProtKB-KW"/>
</dbReference>
<dbReference type="CDD" id="cd11019">
    <property type="entry name" value="OsENODL1_like"/>
    <property type="match status" value="1"/>
</dbReference>
<feature type="compositionally biased region" description="Low complexity" evidence="10">
    <location>
        <begin position="144"/>
        <end position="158"/>
    </location>
</feature>
<evidence type="ECO:0000256" key="7">
    <source>
        <dbReference type="ARBA" id="ARBA00023180"/>
    </source>
</evidence>
<dbReference type="Gene3D" id="2.60.40.420">
    <property type="entry name" value="Cupredoxins - blue copper proteins"/>
    <property type="match status" value="1"/>
</dbReference>
<dbReference type="InterPro" id="IPR003245">
    <property type="entry name" value="Phytocyanin_dom"/>
</dbReference>
<dbReference type="Proteomes" id="UP001459277">
    <property type="component" value="Unassembled WGS sequence"/>
</dbReference>
<dbReference type="GO" id="GO:0005886">
    <property type="term" value="C:plasma membrane"/>
    <property type="evidence" value="ECO:0007669"/>
    <property type="project" value="UniProtKB-SubCell"/>
</dbReference>
<keyword evidence="8" id="KW-0449">Lipoprotein</keyword>
<comment type="subcellular location">
    <subcellularLocation>
        <location evidence="1">Cell membrane</location>
        <topology evidence="1">Lipid-anchor</topology>
        <topology evidence="1">GPI-anchor</topology>
    </subcellularLocation>
</comment>
<keyword evidence="4 11" id="KW-0732">Signal</keyword>
<dbReference type="GO" id="GO:0009055">
    <property type="term" value="F:electron transfer activity"/>
    <property type="evidence" value="ECO:0007669"/>
    <property type="project" value="InterPro"/>
</dbReference>
<evidence type="ECO:0000256" key="3">
    <source>
        <dbReference type="ARBA" id="ARBA00022622"/>
    </source>
</evidence>
<feature type="domain" description="Phytocyanin" evidence="12">
    <location>
        <begin position="26"/>
        <end position="127"/>
    </location>
</feature>
<comment type="similarity">
    <text evidence="9">Belongs to the early nodulin-like (ENODL) family.</text>
</comment>
<feature type="compositionally biased region" description="Low complexity" evidence="10">
    <location>
        <begin position="259"/>
        <end position="281"/>
    </location>
</feature>
<gene>
    <name evidence="13" type="ORF">SO802_015028</name>
</gene>
<feature type="region of interest" description="Disordered" evidence="10">
    <location>
        <begin position="130"/>
        <end position="293"/>
    </location>
</feature>
<name>A0AAW2CUV0_9ROSI</name>
<keyword evidence="14" id="KW-1185">Reference proteome</keyword>
<feature type="compositionally biased region" description="Low complexity" evidence="10">
    <location>
        <begin position="166"/>
        <end position="248"/>
    </location>
</feature>
<feature type="chain" id="PRO_5043363020" description="Phytocyanin domain-containing protein" evidence="11">
    <location>
        <begin position="26"/>
        <end position="322"/>
    </location>
</feature>
<evidence type="ECO:0000256" key="1">
    <source>
        <dbReference type="ARBA" id="ARBA00004609"/>
    </source>
</evidence>
<evidence type="ECO:0000256" key="8">
    <source>
        <dbReference type="ARBA" id="ARBA00023288"/>
    </source>
</evidence>
<dbReference type="Pfam" id="PF02298">
    <property type="entry name" value="Cu_bind_like"/>
    <property type="match status" value="1"/>
</dbReference>
<feature type="signal peptide" evidence="11">
    <location>
        <begin position="1"/>
        <end position="25"/>
    </location>
</feature>
<dbReference type="EMBL" id="JAZDWU010000005">
    <property type="protein sequence ID" value="KAL0001247.1"/>
    <property type="molecule type" value="Genomic_DNA"/>
</dbReference>
<protein>
    <recommendedName>
        <fullName evidence="12">Phytocyanin domain-containing protein</fullName>
    </recommendedName>
</protein>
<evidence type="ECO:0000256" key="10">
    <source>
        <dbReference type="SAM" id="MobiDB-lite"/>
    </source>
</evidence>
<accession>A0AAW2CUV0</accession>
<organism evidence="13 14">
    <name type="scientific">Lithocarpus litseifolius</name>
    <dbReference type="NCBI Taxonomy" id="425828"/>
    <lineage>
        <taxon>Eukaryota</taxon>
        <taxon>Viridiplantae</taxon>
        <taxon>Streptophyta</taxon>
        <taxon>Embryophyta</taxon>
        <taxon>Tracheophyta</taxon>
        <taxon>Spermatophyta</taxon>
        <taxon>Magnoliopsida</taxon>
        <taxon>eudicotyledons</taxon>
        <taxon>Gunneridae</taxon>
        <taxon>Pentapetalae</taxon>
        <taxon>rosids</taxon>
        <taxon>fabids</taxon>
        <taxon>Fagales</taxon>
        <taxon>Fagaceae</taxon>
        <taxon>Lithocarpus</taxon>
    </lineage>
</organism>
<evidence type="ECO:0000256" key="2">
    <source>
        <dbReference type="ARBA" id="ARBA00022475"/>
    </source>
</evidence>
<keyword evidence="3" id="KW-0336">GPI-anchor</keyword>
<keyword evidence="2" id="KW-1003">Cell membrane</keyword>
<dbReference type="AlphaFoldDB" id="A0AAW2CUV0"/>
<evidence type="ECO:0000256" key="5">
    <source>
        <dbReference type="ARBA" id="ARBA00023136"/>
    </source>
</evidence>
<dbReference type="InterPro" id="IPR008972">
    <property type="entry name" value="Cupredoxin"/>
</dbReference>
<dbReference type="PRINTS" id="PR01217">
    <property type="entry name" value="PRICHEXTENSN"/>
</dbReference>
<evidence type="ECO:0000256" key="9">
    <source>
        <dbReference type="ARBA" id="ARBA00035011"/>
    </source>
</evidence>
<dbReference type="FunFam" id="2.60.40.420:FF:000010">
    <property type="entry name" value="Early nodulin-like protein 1"/>
    <property type="match status" value="1"/>
</dbReference>
<proteinExistence type="inferred from homology"/>
<dbReference type="SUPFAM" id="SSF49503">
    <property type="entry name" value="Cupredoxins"/>
    <property type="match status" value="1"/>
</dbReference>
<comment type="caution">
    <text evidence="13">The sequence shown here is derived from an EMBL/GenBank/DDBJ whole genome shotgun (WGS) entry which is preliminary data.</text>
</comment>
<evidence type="ECO:0000259" key="12">
    <source>
        <dbReference type="PROSITE" id="PS51485"/>
    </source>
</evidence>
<dbReference type="PROSITE" id="PS51485">
    <property type="entry name" value="PHYTOCYANIN"/>
    <property type="match status" value="1"/>
</dbReference>
<evidence type="ECO:0000256" key="4">
    <source>
        <dbReference type="ARBA" id="ARBA00022729"/>
    </source>
</evidence>
<evidence type="ECO:0000256" key="11">
    <source>
        <dbReference type="SAM" id="SignalP"/>
    </source>
</evidence>
<evidence type="ECO:0000313" key="13">
    <source>
        <dbReference type="EMBL" id="KAL0001247.1"/>
    </source>
</evidence>
<dbReference type="InterPro" id="IPR039391">
    <property type="entry name" value="Phytocyanin-like"/>
</dbReference>
<dbReference type="InterPro" id="IPR041846">
    <property type="entry name" value="ENL_dom"/>
</dbReference>
<evidence type="ECO:0000256" key="6">
    <source>
        <dbReference type="ARBA" id="ARBA00023157"/>
    </source>
</evidence>
<keyword evidence="6" id="KW-1015">Disulfide bond</keyword>
<reference evidence="13 14" key="1">
    <citation type="submission" date="2024-01" db="EMBL/GenBank/DDBJ databases">
        <title>A telomere-to-telomere, gap-free genome of sweet tea (Lithocarpus litseifolius).</title>
        <authorList>
            <person name="Zhou J."/>
        </authorList>
    </citation>
    <scope>NUCLEOTIDE SEQUENCE [LARGE SCALE GENOMIC DNA]</scope>
    <source>
        <strain evidence="13">Zhou-2022a</strain>
        <tissue evidence="13">Leaf</tissue>
    </source>
</reference>
<dbReference type="PROSITE" id="PS51257">
    <property type="entry name" value="PROKAR_LIPOPROTEIN"/>
    <property type="match status" value="1"/>
</dbReference>
<dbReference type="PANTHER" id="PTHR33021:SF185">
    <property type="entry name" value="EARLY NODULIN-LIKE PROTEIN 3-RELATED"/>
    <property type="match status" value="1"/>
</dbReference>
<feature type="compositionally biased region" description="Pro residues" evidence="10">
    <location>
        <begin position="282"/>
        <end position="291"/>
    </location>
</feature>
<dbReference type="PANTHER" id="PTHR33021">
    <property type="entry name" value="BLUE COPPER PROTEIN"/>
    <property type="match status" value="1"/>
</dbReference>